<dbReference type="InterPro" id="IPR036440">
    <property type="entry name" value="Peptidase_C15-like_sf"/>
</dbReference>
<dbReference type="EMBL" id="CAAE01015122">
    <property type="protein sequence ID" value="CAG13079.1"/>
    <property type="molecule type" value="Genomic_DNA"/>
</dbReference>
<dbReference type="AlphaFoldDB" id="Q4REV3"/>
<evidence type="ECO:0000256" key="1">
    <source>
        <dbReference type="SAM" id="SignalP"/>
    </source>
</evidence>
<name>Q4REV3_TETNG</name>
<organism evidence="2">
    <name type="scientific">Tetraodon nigroviridis</name>
    <name type="common">Spotted green pufferfish</name>
    <name type="synonym">Chelonodon nigroviridis</name>
    <dbReference type="NCBI Taxonomy" id="99883"/>
    <lineage>
        <taxon>Eukaryota</taxon>
        <taxon>Metazoa</taxon>
        <taxon>Chordata</taxon>
        <taxon>Craniata</taxon>
        <taxon>Vertebrata</taxon>
        <taxon>Euteleostomi</taxon>
        <taxon>Actinopterygii</taxon>
        <taxon>Neopterygii</taxon>
        <taxon>Teleostei</taxon>
        <taxon>Neoteleostei</taxon>
        <taxon>Acanthomorphata</taxon>
        <taxon>Eupercaria</taxon>
        <taxon>Tetraodontiformes</taxon>
        <taxon>Tetradontoidea</taxon>
        <taxon>Tetraodontidae</taxon>
        <taxon>Tetraodon</taxon>
    </lineage>
</organism>
<evidence type="ECO:0000313" key="2">
    <source>
        <dbReference type="EMBL" id="CAG13079.1"/>
    </source>
</evidence>
<gene>
    <name evidence="2" type="ORF">GSTENG00035596001</name>
</gene>
<feature type="signal peptide" evidence="1">
    <location>
        <begin position="1"/>
        <end position="29"/>
    </location>
</feature>
<accession>Q4REV3</accession>
<dbReference type="KEGG" id="tng:GSTEN00035596G001"/>
<protein>
    <submittedName>
        <fullName evidence="2">(spotted green pufferfish) hypothetical protein</fullName>
    </submittedName>
</protein>
<dbReference type="SUPFAM" id="SSF53182">
    <property type="entry name" value="Pyrrolidone carboxyl peptidase (pyroglutamate aminopeptidase)"/>
    <property type="match status" value="1"/>
</dbReference>
<reference evidence="2" key="2">
    <citation type="submission" date="2004-02" db="EMBL/GenBank/DDBJ databases">
        <authorList>
            <consortium name="Genoscope"/>
            <consortium name="Whitehead Institute Centre for Genome Research"/>
        </authorList>
    </citation>
    <scope>NUCLEOTIDE SEQUENCE</scope>
</reference>
<feature type="chain" id="PRO_5004242683" evidence="1">
    <location>
        <begin position="30"/>
        <end position="207"/>
    </location>
</feature>
<keyword evidence="1" id="KW-0732">Signal</keyword>
<comment type="caution">
    <text evidence="2">The sequence shown here is derived from an EMBL/GenBank/DDBJ whole genome shotgun (WGS) entry which is preliminary data.</text>
</comment>
<dbReference type="OrthoDB" id="407146at2759"/>
<reference evidence="2" key="1">
    <citation type="journal article" date="2004" name="Nature">
        <title>Genome duplication in the teleost fish Tetraodon nigroviridis reveals the early vertebrate proto-karyotype.</title>
        <authorList>
            <person name="Jaillon O."/>
            <person name="Aury J.-M."/>
            <person name="Brunet F."/>
            <person name="Petit J.-L."/>
            <person name="Stange-Thomann N."/>
            <person name="Mauceli E."/>
            <person name="Bouneau L."/>
            <person name="Fischer C."/>
            <person name="Ozouf-Costaz C."/>
            <person name="Bernot A."/>
            <person name="Nicaud S."/>
            <person name="Jaffe D."/>
            <person name="Fisher S."/>
            <person name="Lutfalla G."/>
            <person name="Dossat C."/>
            <person name="Segurens B."/>
            <person name="Dasilva C."/>
            <person name="Salanoubat M."/>
            <person name="Levy M."/>
            <person name="Boudet N."/>
            <person name="Castellano S."/>
            <person name="Anthouard V."/>
            <person name="Jubin C."/>
            <person name="Castelli V."/>
            <person name="Katinka M."/>
            <person name="Vacherie B."/>
            <person name="Biemont C."/>
            <person name="Skalli Z."/>
            <person name="Cattolico L."/>
            <person name="Poulain J."/>
            <person name="De Berardinis V."/>
            <person name="Cruaud C."/>
            <person name="Duprat S."/>
            <person name="Brottier P."/>
            <person name="Coutanceau J.-P."/>
            <person name="Gouzy J."/>
            <person name="Parra G."/>
            <person name="Lardier G."/>
            <person name="Chapple C."/>
            <person name="McKernan K.J."/>
            <person name="McEwan P."/>
            <person name="Bosak S."/>
            <person name="Kellis M."/>
            <person name="Volff J.-N."/>
            <person name="Guigo R."/>
            <person name="Zody M.C."/>
            <person name="Mesirov J."/>
            <person name="Lindblad-Toh K."/>
            <person name="Birren B."/>
            <person name="Nusbaum C."/>
            <person name="Kahn D."/>
            <person name="Robinson-Rechavi M."/>
            <person name="Laudet V."/>
            <person name="Schachter V."/>
            <person name="Quetier F."/>
            <person name="Saurin W."/>
            <person name="Scarpelli C."/>
            <person name="Wincker P."/>
            <person name="Lander E.S."/>
            <person name="Weissenbach J."/>
            <person name="Roest Crollius H."/>
        </authorList>
    </citation>
    <scope>NUCLEOTIDE SEQUENCE [LARGE SCALE GENOMIC DNA]</scope>
</reference>
<proteinExistence type="predicted"/>
<sequence>MSKLSKSSQTFGKVFVQSLLCIWVLPVDAEESSWNKQGGMLGTEIETCVASAPHRLCCVEGGAEKLDSLVNMRTIWKELKQAGVDILYSRDAGRSMAGICVILLITARSITVRGERPSSTFRRLAAWLRLTGWCLSCRPSSGPCWPSWRTSPPHQARPSNHHKQQRLCESVLPETEERGPLRRFRNVKQNDRGATAVKPQTYYCSLM</sequence>